<dbReference type="Proteomes" id="UP000016496">
    <property type="component" value="Unassembled WGS sequence"/>
</dbReference>
<protein>
    <submittedName>
        <fullName evidence="1">Uncharacterized protein</fullName>
    </submittedName>
</protein>
<accession>U2DKH9</accession>
<proteinExistence type="predicted"/>
<gene>
    <name evidence="1" type="ORF">HMPREF1981_02727</name>
</gene>
<evidence type="ECO:0000313" key="2">
    <source>
        <dbReference type="Proteomes" id="UP000016496"/>
    </source>
</evidence>
<comment type="caution">
    <text evidence="1">The sequence shown here is derived from an EMBL/GenBank/DDBJ whole genome shotgun (WGS) entry which is preliminary data.</text>
</comment>
<reference evidence="1 2" key="1">
    <citation type="submission" date="2013-08" db="EMBL/GenBank/DDBJ databases">
        <authorList>
            <person name="Weinstock G."/>
            <person name="Sodergren E."/>
            <person name="Wylie T."/>
            <person name="Fulton L."/>
            <person name="Fulton R."/>
            <person name="Fronick C."/>
            <person name="O'Laughlin M."/>
            <person name="Godfrey J."/>
            <person name="Miner T."/>
            <person name="Herter B."/>
            <person name="Appelbaum E."/>
            <person name="Cordes M."/>
            <person name="Lek S."/>
            <person name="Wollam A."/>
            <person name="Pepin K.H."/>
            <person name="Palsikar V.B."/>
            <person name="Mitreva M."/>
            <person name="Wilson R.K."/>
        </authorList>
    </citation>
    <scope>NUCLEOTIDE SEQUENCE [LARGE SCALE GENOMIC DNA]</scope>
    <source>
        <strain evidence="1 2">F0041</strain>
    </source>
</reference>
<organism evidence="1 2">
    <name type="scientific">Bacteroides pyogenes F0041</name>
    <dbReference type="NCBI Taxonomy" id="1321819"/>
    <lineage>
        <taxon>Bacteria</taxon>
        <taxon>Pseudomonadati</taxon>
        <taxon>Bacteroidota</taxon>
        <taxon>Bacteroidia</taxon>
        <taxon>Bacteroidales</taxon>
        <taxon>Bacteroidaceae</taxon>
        <taxon>Bacteroides</taxon>
    </lineage>
</organism>
<evidence type="ECO:0000313" key="1">
    <source>
        <dbReference type="EMBL" id="ERI82037.1"/>
    </source>
</evidence>
<dbReference type="HOGENOM" id="CLU_3040575_0_0_10"/>
<sequence>MLLPYDCSASLLQYKRQNTYRQRKIAKKLWFCCTKVPLPLQSPGKRVTEAIPIE</sequence>
<name>U2DKH9_9BACE</name>
<dbReference type="EMBL" id="AWSV01000144">
    <property type="protein sequence ID" value="ERI82037.1"/>
    <property type="molecule type" value="Genomic_DNA"/>
</dbReference>
<dbReference type="AlphaFoldDB" id="U2DKH9"/>